<dbReference type="RefSeq" id="WP_070981099.1">
    <property type="nucleotide sequence ID" value="NZ_CP017707.1"/>
</dbReference>
<gene>
    <name evidence="1" type="ORF">BKX93_20350</name>
</gene>
<dbReference type="Proteomes" id="UP000178776">
    <property type="component" value="Chromosome"/>
</dbReference>
<name>A0A1D9LLD1_9NEIS</name>
<evidence type="ECO:0000313" key="1">
    <source>
        <dbReference type="EMBL" id="AOZ52118.1"/>
    </source>
</evidence>
<organism evidence="1 2">
    <name type="scientific">Chromobacterium vaccinii</name>
    <dbReference type="NCBI Taxonomy" id="1108595"/>
    <lineage>
        <taxon>Bacteria</taxon>
        <taxon>Pseudomonadati</taxon>
        <taxon>Pseudomonadota</taxon>
        <taxon>Betaproteobacteria</taxon>
        <taxon>Neisseriales</taxon>
        <taxon>Chromobacteriaceae</taxon>
        <taxon>Chromobacterium</taxon>
    </lineage>
</organism>
<dbReference type="NCBIfam" id="TIGR02552">
    <property type="entry name" value="LcrH_SycD"/>
    <property type="match status" value="1"/>
</dbReference>
<reference evidence="1 2" key="1">
    <citation type="submission" date="2016-10" db="EMBL/GenBank/DDBJ databases">
        <title>Chromobacterium muskegensis sp. nov., an insecticidal bacterium isolated from Sphagnum bogs.</title>
        <authorList>
            <person name="Sparks M.E."/>
            <person name="Blackburn M.B."/>
            <person name="Gundersen-Rindal D.E."/>
            <person name="Mitchell A."/>
            <person name="Farrar R."/>
            <person name="Kuhar D."/>
        </authorList>
    </citation>
    <scope>NUCLEOTIDE SEQUENCE [LARGE SCALE GENOMIC DNA]</scope>
    <source>
        <strain evidence="1 2">21-1</strain>
    </source>
</reference>
<dbReference type="SUPFAM" id="SSF48452">
    <property type="entry name" value="TPR-like"/>
    <property type="match status" value="1"/>
</dbReference>
<dbReference type="PIRSF" id="PIRSF003165">
    <property type="entry name" value="Chaperone_SicA"/>
    <property type="match status" value="1"/>
</dbReference>
<protein>
    <submittedName>
        <fullName evidence="1">CesD/SycD/LcrH family type III secretion system chaperone</fullName>
    </submittedName>
</protein>
<dbReference type="PRINTS" id="PR01595">
    <property type="entry name" value="SYCDCHAPRONE"/>
</dbReference>
<dbReference type="InterPro" id="IPR011990">
    <property type="entry name" value="TPR-like_helical_dom_sf"/>
</dbReference>
<dbReference type="STRING" id="1108595.BKX93_20350"/>
<accession>A0A1D9LLD1</accession>
<evidence type="ECO:0000313" key="2">
    <source>
        <dbReference type="Proteomes" id="UP000178776"/>
    </source>
</evidence>
<dbReference type="Gene3D" id="1.25.40.10">
    <property type="entry name" value="Tetratricopeptide repeat domain"/>
    <property type="match status" value="1"/>
</dbReference>
<proteinExistence type="predicted"/>
<dbReference type="KEGG" id="cvc:BKX93_20350"/>
<dbReference type="InterPro" id="IPR005415">
    <property type="entry name" value="T3SS_Ca_resp_chp_LcrH/SycD"/>
</dbReference>
<dbReference type="EMBL" id="CP017707">
    <property type="protein sequence ID" value="AOZ52118.1"/>
    <property type="molecule type" value="Genomic_DNA"/>
</dbReference>
<dbReference type="InterPro" id="IPR016379">
    <property type="entry name" value="T3SS_Ca_resp_chp_LcrH/SycD_sub"/>
</dbReference>
<dbReference type="GeneID" id="68843556"/>
<dbReference type="AlphaFoldDB" id="A0A1D9LLD1"/>
<sequence>MNHPAAHAPQHDALARHCRDIIEGRSSLASLGGLDAAALEAIYARGYDAWNAGDVDAATSDFGFLVLQQPRDRRFHFAFACALQQQGELHHALAFFSYAASMQADDPFAVFHIGECLLRLDEIEGARDALDAAIALCYGQADKPGHHALRLRAEDLLAKLNH</sequence>